<evidence type="ECO:0000256" key="2">
    <source>
        <dbReference type="ARBA" id="ARBA00022448"/>
    </source>
</evidence>
<evidence type="ECO:0000256" key="3">
    <source>
        <dbReference type="ARBA" id="ARBA00022692"/>
    </source>
</evidence>
<protein>
    <recommendedName>
        <fullName evidence="7">Major facilitator superfamily (MFS) profile domain-containing protein</fullName>
    </recommendedName>
</protein>
<feature type="transmembrane region" description="Helical" evidence="6">
    <location>
        <begin position="189"/>
        <end position="212"/>
    </location>
</feature>
<evidence type="ECO:0000256" key="1">
    <source>
        <dbReference type="ARBA" id="ARBA00004141"/>
    </source>
</evidence>
<dbReference type="PANTHER" id="PTHR23502:SF31">
    <property type="entry name" value="POLYAMINE TRANSPORTER 1"/>
    <property type="match status" value="1"/>
</dbReference>
<dbReference type="CDD" id="cd17323">
    <property type="entry name" value="MFS_Tpo1_MDR_like"/>
    <property type="match status" value="1"/>
</dbReference>
<dbReference type="OrthoDB" id="9986881at2759"/>
<proteinExistence type="predicted"/>
<dbReference type="AlphaFoldDB" id="A0A9W4TWG6"/>
<keyword evidence="9" id="KW-1185">Reference proteome</keyword>
<keyword evidence="2" id="KW-0813">Transport</keyword>
<dbReference type="EMBL" id="CANTUO010000003">
    <property type="protein sequence ID" value="CAI5758678.1"/>
    <property type="molecule type" value="Genomic_DNA"/>
</dbReference>
<dbReference type="GO" id="GO:0005886">
    <property type="term" value="C:plasma membrane"/>
    <property type="evidence" value="ECO:0007669"/>
    <property type="project" value="TreeGrafter"/>
</dbReference>
<organism evidence="8 9">
    <name type="scientific">Candida verbasci</name>
    <dbReference type="NCBI Taxonomy" id="1227364"/>
    <lineage>
        <taxon>Eukaryota</taxon>
        <taxon>Fungi</taxon>
        <taxon>Dikarya</taxon>
        <taxon>Ascomycota</taxon>
        <taxon>Saccharomycotina</taxon>
        <taxon>Pichiomycetes</taxon>
        <taxon>Debaryomycetaceae</taxon>
        <taxon>Candida/Lodderomyces clade</taxon>
        <taxon>Candida</taxon>
    </lineage>
</organism>
<feature type="transmembrane region" description="Helical" evidence="6">
    <location>
        <begin position="165"/>
        <end position="183"/>
    </location>
</feature>
<comment type="subcellular location">
    <subcellularLocation>
        <location evidence="1">Membrane</location>
        <topology evidence="1">Multi-pass membrane protein</topology>
    </subcellularLocation>
</comment>
<name>A0A9W4TWG6_9ASCO</name>
<dbReference type="GO" id="GO:0022857">
    <property type="term" value="F:transmembrane transporter activity"/>
    <property type="evidence" value="ECO:0007669"/>
    <property type="project" value="InterPro"/>
</dbReference>
<dbReference type="SUPFAM" id="SSF103473">
    <property type="entry name" value="MFS general substrate transporter"/>
    <property type="match status" value="1"/>
</dbReference>
<feature type="transmembrane region" description="Helical" evidence="6">
    <location>
        <begin position="436"/>
        <end position="460"/>
    </location>
</feature>
<keyword evidence="3 6" id="KW-0812">Transmembrane</keyword>
<feature type="transmembrane region" description="Helical" evidence="6">
    <location>
        <begin position="98"/>
        <end position="119"/>
    </location>
</feature>
<gene>
    <name evidence="8" type="ORF">CANVERA_P3190</name>
</gene>
<evidence type="ECO:0000313" key="8">
    <source>
        <dbReference type="EMBL" id="CAI5758678.1"/>
    </source>
</evidence>
<keyword evidence="5 6" id="KW-0472">Membrane</keyword>
<feature type="transmembrane region" description="Helical" evidence="6">
    <location>
        <begin position="467"/>
        <end position="490"/>
    </location>
</feature>
<evidence type="ECO:0000256" key="4">
    <source>
        <dbReference type="ARBA" id="ARBA00022989"/>
    </source>
</evidence>
<reference evidence="8" key="1">
    <citation type="submission" date="2022-12" db="EMBL/GenBank/DDBJ databases">
        <authorList>
            <person name="Brejova B."/>
        </authorList>
    </citation>
    <scope>NUCLEOTIDE SEQUENCE</scope>
</reference>
<accession>A0A9W4TWG6</accession>
<dbReference type="InterPro" id="IPR020846">
    <property type="entry name" value="MFS_dom"/>
</dbReference>
<sequence>MNSGTISTAETLNIDNFQDAISKNNFDPHDERLQLARSQSRRLSNTESLFKQASRQGIPSMGHNKEMPPPILHRSNYEVSYDLNDPLHPYNWSFPIKAYILFVCLITSFGVAMGSALFASSQPSLMIEFNISWTVSALVTSLFVLGFASGPIVWGPLSEFYGRKIPFVVSNLGFVCFSFGVATAKDIQTIMLCRFFAGFIGASNIVLVPSIMTDIFRNENKNKALGVFAMAIFGAPMISPILGGFTVKNDDLGWRWTGYFIAIVGSFGLVLALFVPETLADVILIQKAEKLRRATGNWAIHAPQESIKLSIKEIVKTQITKPLRMLTDPILFFISLYNSFVYCLLYMFLTVIPLIFGETYGWSRGVSELPYISMFIGTFIGGIIVSLLEKRNQRITERNGGTLVPENHLISMMIGSFFFAGGMFWLGWSGGFGDDVLWLVPTLALCPVGIGLIAIFLPCLTYITDCYLFVSASALSANTLLRSSMAAAAPLFSRQMFENLEIKWACTLLGAIACALIPVPFLFYIYGDYLRSKSKYCISFEAPMHEKENQHEV</sequence>
<feature type="transmembrane region" description="Helical" evidence="6">
    <location>
        <begin position="224"/>
        <end position="247"/>
    </location>
</feature>
<evidence type="ECO:0000256" key="6">
    <source>
        <dbReference type="SAM" id="Phobius"/>
    </source>
</evidence>
<feature type="transmembrane region" description="Helical" evidence="6">
    <location>
        <begin position="131"/>
        <end position="153"/>
    </location>
</feature>
<feature type="transmembrane region" description="Helical" evidence="6">
    <location>
        <begin position="409"/>
        <end position="430"/>
    </location>
</feature>
<dbReference type="FunFam" id="1.20.1250.20:FF:000011">
    <property type="entry name" value="MFS multidrug transporter, putative"/>
    <property type="match status" value="1"/>
</dbReference>
<dbReference type="InterPro" id="IPR036259">
    <property type="entry name" value="MFS_trans_sf"/>
</dbReference>
<evidence type="ECO:0000256" key="5">
    <source>
        <dbReference type="ARBA" id="ARBA00023136"/>
    </source>
</evidence>
<feature type="transmembrane region" description="Helical" evidence="6">
    <location>
        <begin position="330"/>
        <end position="357"/>
    </location>
</feature>
<dbReference type="InterPro" id="IPR011701">
    <property type="entry name" value="MFS"/>
</dbReference>
<keyword evidence="4 6" id="KW-1133">Transmembrane helix</keyword>
<dbReference type="PANTHER" id="PTHR23502">
    <property type="entry name" value="MAJOR FACILITATOR SUPERFAMILY"/>
    <property type="match status" value="1"/>
</dbReference>
<comment type="caution">
    <text evidence="8">The sequence shown here is derived from an EMBL/GenBank/DDBJ whole genome shotgun (WGS) entry which is preliminary data.</text>
</comment>
<feature type="transmembrane region" description="Helical" evidence="6">
    <location>
        <begin position="369"/>
        <end position="388"/>
    </location>
</feature>
<feature type="transmembrane region" description="Helical" evidence="6">
    <location>
        <begin position="502"/>
        <end position="526"/>
    </location>
</feature>
<feature type="transmembrane region" description="Helical" evidence="6">
    <location>
        <begin position="259"/>
        <end position="284"/>
    </location>
</feature>
<evidence type="ECO:0000259" key="7">
    <source>
        <dbReference type="PROSITE" id="PS50850"/>
    </source>
</evidence>
<dbReference type="Proteomes" id="UP001152885">
    <property type="component" value="Unassembled WGS sequence"/>
</dbReference>
<evidence type="ECO:0000313" key="9">
    <source>
        <dbReference type="Proteomes" id="UP001152885"/>
    </source>
</evidence>
<dbReference type="PROSITE" id="PS50850">
    <property type="entry name" value="MFS"/>
    <property type="match status" value="1"/>
</dbReference>
<dbReference type="Gene3D" id="1.20.1250.20">
    <property type="entry name" value="MFS general substrate transporter like domains"/>
    <property type="match status" value="1"/>
</dbReference>
<dbReference type="Pfam" id="PF07690">
    <property type="entry name" value="MFS_1"/>
    <property type="match status" value="1"/>
</dbReference>
<feature type="domain" description="Major facilitator superfamily (MFS) profile" evidence="7">
    <location>
        <begin position="100"/>
        <end position="530"/>
    </location>
</feature>